<keyword evidence="10" id="KW-1185">Reference proteome</keyword>
<evidence type="ECO:0000256" key="5">
    <source>
        <dbReference type="ARBA" id="ARBA00048494"/>
    </source>
</evidence>
<dbReference type="HOGENOM" id="CLU_021264_3_0_1"/>
<dbReference type="EMBL" id="AMGY01000005">
    <property type="protein sequence ID" value="EXJ82818.1"/>
    <property type="molecule type" value="Genomic_DNA"/>
</dbReference>
<evidence type="ECO:0000256" key="4">
    <source>
        <dbReference type="ARBA" id="ARBA00024056"/>
    </source>
</evidence>
<dbReference type="STRING" id="1182542.W9XRG7"/>
<dbReference type="eggNOG" id="ENOG502QUGV">
    <property type="taxonomic scope" value="Eukaryota"/>
</dbReference>
<dbReference type="Gene3D" id="3.20.20.370">
    <property type="entry name" value="Glycoside hydrolase/deacetylase"/>
    <property type="match status" value="1"/>
</dbReference>
<dbReference type="EC" id="3.5.1.41" evidence="4"/>
<dbReference type="PROSITE" id="PS51677">
    <property type="entry name" value="NODB"/>
    <property type="match status" value="1"/>
</dbReference>
<comment type="caution">
    <text evidence="9">The sequence shown here is derived from an EMBL/GenBank/DDBJ whole genome shotgun (WGS) entry which is preliminary data.</text>
</comment>
<dbReference type="GO" id="GO:0005975">
    <property type="term" value="P:carbohydrate metabolic process"/>
    <property type="evidence" value="ECO:0007669"/>
    <property type="project" value="InterPro"/>
</dbReference>
<dbReference type="CDD" id="cd10958">
    <property type="entry name" value="CE4_NodB_like_2"/>
    <property type="match status" value="1"/>
</dbReference>
<evidence type="ECO:0000259" key="8">
    <source>
        <dbReference type="PROSITE" id="PS51677"/>
    </source>
</evidence>
<feature type="transmembrane region" description="Helical" evidence="7">
    <location>
        <begin position="6"/>
        <end position="26"/>
    </location>
</feature>
<gene>
    <name evidence="9" type="ORF">A1O3_06633</name>
</gene>
<dbReference type="GO" id="GO:0006032">
    <property type="term" value="P:chitin catabolic process"/>
    <property type="evidence" value="ECO:0007669"/>
    <property type="project" value="UniProtKB-KW"/>
</dbReference>
<dbReference type="AlphaFoldDB" id="W9XRG7"/>
<dbReference type="PANTHER" id="PTHR10587:SF137">
    <property type="entry name" value="4-DEOXY-4-FORMAMIDO-L-ARABINOSE-PHOSPHOUNDECAPRENOL DEFORMYLASE ARND-RELATED"/>
    <property type="match status" value="1"/>
</dbReference>
<evidence type="ECO:0000256" key="3">
    <source>
        <dbReference type="ARBA" id="ARBA00023285"/>
    </source>
</evidence>
<dbReference type="Proteomes" id="UP000019478">
    <property type="component" value="Unassembled WGS sequence"/>
</dbReference>
<keyword evidence="7" id="KW-0472">Membrane</keyword>
<keyword evidence="7" id="KW-0812">Transmembrane</keyword>
<evidence type="ECO:0000256" key="1">
    <source>
        <dbReference type="ARBA" id="ARBA00001941"/>
    </source>
</evidence>
<keyword evidence="3" id="KW-0170">Cobalt</keyword>
<evidence type="ECO:0000313" key="9">
    <source>
        <dbReference type="EMBL" id="EXJ82818.1"/>
    </source>
</evidence>
<name>W9XRG7_9EURO</name>
<dbReference type="InterPro" id="IPR002509">
    <property type="entry name" value="NODB_dom"/>
</dbReference>
<dbReference type="OrthoDB" id="407355at2759"/>
<keyword evidence="2" id="KW-0146">Chitin degradation</keyword>
<dbReference type="InterPro" id="IPR011330">
    <property type="entry name" value="Glyco_hydro/deAcase_b/a-brl"/>
</dbReference>
<dbReference type="Pfam" id="PF01522">
    <property type="entry name" value="Polysacc_deac_1"/>
    <property type="match status" value="1"/>
</dbReference>
<evidence type="ECO:0000256" key="2">
    <source>
        <dbReference type="ARBA" id="ARBA00023024"/>
    </source>
</evidence>
<keyword evidence="7" id="KW-1133">Transmembrane helix</keyword>
<evidence type="ECO:0000256" key="6">
    <source>
        <dbReference type="SAM" id="MobiDB-lite"/>
    </source>
</evidence>
<dbReference type="GO" id="GO:0009272">
    <property type="term" value="P:fungal-type cell wall biogenesis"/>
    <property type="evidence" value="ECO:0007669"/>
    <property type="project" value="UniProtKB-ARBA"/>
</dbReference>
<dbReference type="PANTHER" id="PTHR10587">
    <property type="entry name" value="GLYCOSYL TRANSFERASE-RELATED"/>
    <property type="match status" value="1"/>
</dbReference>
<comment type="catalytic activity">
    <reaction evidence="5">
        <text>[(1-&gt;4)-N-acetyl-beta-D-glucosaminyl](n) + n H2O = chitosan + n acetate</text>
        <dbReference type="Rhea" id="RHEA:10464"/>
        <dbReference type="Rhea" id="RHEA-COMP:9593"/>
        <dbReference type="Rhea" id="RHEA-COMP:9597"/>
        <dbReference type="ChEBI" id="CHEBI:15377"/>
        <dbReference type="ChEBI" id="CHEBI:17029"/>
        <dbReference type="ChEBI" id="CHEBI:30089"/>
        <dbReference type="ChEBI" id="CHEBI:57704"/>
        <dbReference type="EC" id="3.5.1.41"/>
    </reaction>
    <physiologicalReaction direction="left-to-right" evidence="5">
        <dbReference type="Rhea" id="RHEA:10465"/>
    </physiologicalReaction>
</comment>
<evidence type="ECO:0000256" key="7">
    <source>
        <dbReference type="SAM" id="Phobius"/>
    </source>
</evidence>
<protein>
    <recommendedName>
        <fullName evidence="4">chitin deacetylase</fullName>
        <ecNumber evidence="4">3.5.1.41</ecNumber>
    </recommendedName>
</protein>
<organism evidence="9 10">
    <name type="scientific">Capronia epimyces CBS 606.96</name>
    <dbReference type="NCBI Taxonomy" id="1182542"/>
    <lineage>
        <taxon>Eukaryota</taxon>
        <taxon>Fungi</taxon>
        <taxon>Dikarya</taxon>
        <taxon>Ascomycota</taxon>
        <taxon>Pezizomycotina</taxon>
        <taxon>Eurotiomycetes</taxon>
        <taxon>Chaetothyriomycetidae</taxon>
        <taxon>Chaetothyriales</taxon>
        <taxon>Herpotrichiellaceae</taxon>
        <taxon>Capronia</taxon>
    </lineage>
</organism>
<feature type="region of interest" description="Disordered" evidence="6">
    <location>
        <begin position="143"/>
        <end position="163"/>
    </location>
</feature>
<dbReference type="InterPro" id="IPR050248">
    <property type="entry name" value="Polysacc_deacetylase_ArnD"/>
</dbReference>
<keyword evidence="2" id="KW-0624">Polysaccharide degradation</keyword>
<sequence>MPFTTILPVVFSCFGLCFLVLLYVIYKPPSWLIDQLQRRWPDVLFQVSTTSRQKMVALTIDDGPSASTAEIQAILDGHGAKATFFLIGSHMPGREETLRELVRSGHELANHAMRDEPSRALPAAELSGQIRRVDTQLQEIYDSNRAGSGSRLQQPSSRSRSRYFRPGSGFFSTSMRKVVADSGGRIVLGSIYPHDAQIPFWKLNARHILSMLRPGAIIVCHDRSWTAPMLRAVLPELRTRGYHVVTVTELLNATDG</sequence>
<dbReference type="GeneID" id="19170741"/>
<accession>W9XRG7</accession>
<feature type="domain" description="NodB homology" evidence="8">
    <location>
        <begin position="54"/>
        <end position="245"/>
    </location>
</feature>
<dbReference type="SUPFAM" id="SSF88713">
    <property type="entry name" value="Glycoside hydrolase/deacetylase"/>
    <property type="match status" value="1"/>
</dbReference>
<dbReference type="GO" id="GO:0004099">
    <property type="term" value="F:chitin deacetylase activity"/>
    <property type="evidence" value="ECO:0007669"/>
    <property type="project" value="UniProtKB-EC"/>
</dbReference>
<reference evidence="9 10" key="1">
    <citation type="submission" date="2013-03" db="EMBL/GenBank/DDBJ databases">
        <title>The Genome Sequence of Capronia epimyces CBS 606.96.</title>
        <authorList>
            <consortium name="The Broad Institute Genomics Platform"/>
            <person name="Cuomo C."/>
            <person name="de Hoog S."/>
            <person name="Gorbushina A."/>
            <person name="Walker B."/>
            <person name="Young S.K."/>
            <person name="Zeng Q."/>
            <person name="Gargeya S."/>
            <person name="Fitzgerald M."/>
            <person name="Haas B."/>
            <person name="Abouelleil A."/>
            <person name="Allen A.W."/>
            <person name="Alvarado L."/>
            <person name="Arachchi H.M."/>
            <person name="Berlin A.M."/>
            <person name="Chapman S.B."/>
            <person name="Gainer-Dewar J."/>
            <person name="Goldberg J."/>
            <person name="Griggs A."/>
            <person name="Gujja S."/>
            <person name="Hansen M."/>
            <person name="Howarth C."/>
            <person name="Imamovic A."/>
            <person name="Ireland A."/>
            <person name="Larimer J."/>
            <person name="McCowan C."/>
            <person name="Murphy C."/>
            <person name="Pearson M."/>
            <person name="Poon T.W."/>
            <person name="Priest M."/>
            <person name="Roberts A."/>
            <person name="Saif S."/>
            <person name="Shea T."/>
            <person name="Sisk P."/>
            <person name="Sykes S."/>
            <person name="Wortman J."/>
            <person name="Nusbaum C."/>
            <person name="Birren B."/>
        </authorList>
    </citation>
    <scope>NUCLEOTIDE SEQUENCE [LARGE SCALE GENOMIC DNA]</scope>
    <source>
        <strain evidence="9 10">CBS 606.96</strain>
    </source>
</reference>
<dbReference type="RefSeq" id="XP_007734941.1">
    <property type="nucleotide sequence ID" value="XM_007736751.1"/>
</dbReference>
<comment type="cofactor">
    <cofactor evidence="1">
        <name>Co(2+)</name>
        <dbReference type="ChEBI" id="CHEBI:48828"/>
    </cofactor>
</comment>
<feature type="compositionally biased region" description="Low complexity" evidence="6">
    <location>
        <begin position="147"/>
        <end position="163"/>
    </location>
</feature>
<evidence type="ECO:0000313" key="10">
    <source>
        <dbReference type="Proteomes" id="UP000019478"/>
    </source>
</evidence>
<keyword evidence="2" id="KW-0119">Carbohydrate metabolism</keyword>
<proteinExistence type="predicted"/>